<dbReference type="InterPro" id="IPR036388">
    <property type="entry name" value="WH-like_DNA-bd_sf"/>
</dbReference>
<dbReference type="InterPro" id="IPR002543">
    <property type="entry name" value="FtsK_dom"/>
</dbReference>
<evidence type="ECO:0000256" key="3">
    <source>
        <dbReference type="ARBA" id="ARBA00022829"/>
    </source>
</evidence>
<evidence type="ECO:0000313" key="10">
    <source>
        <dbReference type="Proteomes" id="UP000434639"/>
    </source>
</evidence>
<comment type="similarity">
    <text evidence="1">Belongs to the FtsK/SpoIIIE/SftA family.</text>
</comment>
<dbReference type="SUPFAM" id="SSF46785">
    <property type="entry name" value="Winged helix' DNA-binding domain"/>
    <property type="match status" value="1"/>
</dbReference>
<dbReference type="Proteomes" id="UP000434639">
    <property type="component" value="Unassembled WGS sequence"/>
</dbReference>
<keyword evidence="10" id="KW-1185">Reference proteome</keyword>
<keyword evidence="4 6" id="KW-0067">ATP-binding</keyword>
<name>A0A7X2S8H3_9BACI</name>
<evidence type="ECO:0000256" key="6">
    <source>
        <dbReference type="PROSITE-ProRule" id="PRU00289"/>
    </source>
</evidence>
<dbReference type="GO" id="GO:0007059">
    <property type="term" value="P:chromosome segregation"/>
    <property type="evidence" value="ECO:0007669"/>
    <property type="project" value="UniProtKB-KW"/>
</dbReference>
<dbReference type="GO" id="GO:0005524">
    <property type="term" value="F:ATP binding"/>
    <property type="evidence" value="ECO:0007669"/>
    <property type="project" value="UniProtKB-UniRule"/>
</dbReference>
<feature type="region of interest" description="Disordered" evidence="7">
    <location>
        <begin position="329"/>
        <end position="362"/>
    </location>
</feature>
<evidence type="ECO:0000256" key="1">
    <source>
        <dbReference type="ARBA" id="ARBA00006474"/>
    </source>
</evidence>
<dbReference type="InterPro" id="IPR050206">
    <property type="entry name" value="FtsK/SpoIIIE/SftA"/>
</dbReference>
<sequence>MSWMSKFKQFMFGETEEIVEVVEYVRIDDEDEMPVEKKKQPANKLPNEGIKKSSHQLEAKIAYQYPEGKFRFPAIPDERQRALRPQRQRPAAPQQAESRKEERSSRKKPVAERKPGSQPKQAEAQKHVPKKPFQPTVIPSPIYGFRQRSEMESLPYKIREKTIAETRKHEEETLRKLSMHSSSFYKRRAADAAQKQAAAEKEEFFSKGTNPIPDYPPESQDDEEKPEVIVPELTAKDLPPLEPIMIADDPDETRVERSRLQLDMSGGHPSGEKFSLNGDHLSEEESSITGVHPSEEESSINRSPLSAVTVEEETMSAQARESVIEFHAIEAGGQVQDKERQETRSPQELYREEQEVSSYGELTGESLAEPVAEEKPVEISFYEAQETPAPQMEDQIAGTSPELPERIEPVQEESVPAQPVQRDRGERKNGAVPYNVLMLNRDRNRVKERVQEGAYHFPPLHLLSIPQKEVSDDREWLAHQRELLDSTLHNFNVRAKVVHVTQGPSVTRFEVQPEPGVKVNKITNLSDDIKLSLSAKDIRIEAPIPGKNAIGIEVPNLQSKTVSLREIIRTGEFKNTASPLTAALGLDISGQPIVTDLKKMPHGLIAGATGSGKSVCINSILISLLYKAAPHEVKMLLIDPKMVELAPYNRIPHLVSPVITDAKAATGALKWAVEEMERRYELFAHSGVRDISRYNELVKTHQSGEHMPYLVIVIDELADLMMVAPGEVEEAICRIAQKARACGIHLIVATQRPSVDVITGLIKANIPTRIAFSVSSQVDSRTILDTGGAEKLLGRGDMLFLENGTSKHLRVQGNFVSDEEIEQVVAHVKKQMDPVYLFNQEEFLQKSSLQTEEDDLFLEACEFVVSQSGASTSSLQRRFRIGYNRAARLIDMMEEQGIISEGKGSRPRDILISEEELMTMQES</sequence>
<comment type="caution">
    <text evidence="9">The sequence shown here is derived from an EMBL/GenBank/DDBJ whole genome shotgun (WGS) entry which is preliminary data.</text>
</comment>
<organism evidence="9 10">
    <name type="scientific">Metabacillus mangrovi</name>
    <dbReference type="NCBI Taxonomy" id="1491830"/>
    <lineage>
        <taxon>Bacteria</taxon>
        <taxon>Bacillati</taxon>
        <taxon>Bacillota</taxon>
        <taxon>Bacilli</taxon>
        <taxon>Bacillales</taxon>
        <taxon>Bacillaceae</taxon>
        <taxon>Metabacillus</taxon>
    </lineage>
</organism>
<dbReference type="GO" id="GO:0051301">
    <property type="term" value="P:cell division"/>
    <property type="evidence" value="ECO:0007669"/>
    <property type="project" value="UniProtKB-KW"/>
</dbReference>
<dbReference type="EMBL" id="WMIB01000034">
    <property type="protein sequence ID" value="MTH55639.1"/>
    <property type="molecule type" value="Genomic_DNA"/>
</dbReference>
<keyword evidence="3" id="KW-0159">Chromosome partition</keyword>
<feature type="region of interest" description="Disordered" evidence="7">
    <location>
        <begin position="187"/>
        <end position="306"/>
    </location>
</feature>
<dbReference type="GO" id="GO:0003677">
    <property type="term" value="F:DNA binding"/>
    <property type="evidence" value="ECO:0007669"/>
    <property type="project" value="UniProtKB-KW"/>
</dbReference>
<dbReference type="Pfam" id="PF09397">
    <property type="entry name" value="FtsK_gamma"/>
    <property type="match status" value="1"/>
</dbReference>
<feature type="compositionally biased region" description="Basic and acidic residues" evidence="7">
    <location>
        <begin position="336"/>
        <end position="354"/>
    </location>
</feature>
<dbReference type="Gene3D" id="1.10.10.10">
    <property type="entry name" value="Winged helix-like DNA-binding domain superfamily/Winged helix DNA-binding domain"/>
    <property type="match status" value="1"/>
</dbReference>
<feature type="region of interest" description="Disordered" evidence="7">
    <location>
        <begin position="29"/>
        <end position="55"/>
    </location>
</feature>
<dbReference type="PANTHER" id="PTHR22683">
    <property type="entry name" value="SPORULATION PROTEIN RELATED"/>
    <property type="match status" value="1"/>
</dbReference>
<evidence type="ECO:0000259" key="8">
    <source>
        <dbReference type="PROSITE" id="PS50901"/>
    </source>
</evidence>
<feature type="binding site" evidence="6">
    <location>
        <begin position="607"/>
        <end position="614"/>
    </location>
    <ligand>
        <name>ATP</name>
        <dbReference type="ChEBI" id="CHEBI:30616"/>
    </ligand>
</feature>
<dbReference type="SMART" id="SM00382">
    <property type="entry name" value="AAA"/>
    <property type="match status" value="1"/>
</dbReference>
<dbReference type="CDD" id="cd01127">
    <property type="entry name" value="TrwB_TraG_TraD_VirD4"/>
    <property type="match status" value="1"/>
</dbReference>
<evidence type="ECO:0000256" key="4">
    <source>
        <dbReference type="ARBA" id="ARBA00022840"/>
    </source>
</evidence>
<dbReference type="Gene3D" id="3.40.50.300">
    <property type="entry name" value="P-loop containing nucleotide triphosphate hydrolases"/>
    <property type="match status" value="1"/>
</dbReference>
<keyword evidence="9" id="KW-0131">Cell cycle</keyword>
<keyword evidence="2 6" id="KW-0547">Nucleotide-binding</keyword>
<proteinExistence type="inferred from homology"/>
<dbReference type="Gene3D" id="3.30.980.40">
    <property type="match status" value="1"/>
</dbReference>
<feature type="region of interest" description="Disordered" evidence="7">
    <location>
        <begin position="70"/>
        <end position="142"/>
    </location>
</feature>
<evidence type="ECO:0000256" key="5">
    <source>
        <dbReference type="ARBA" id="ARBA00023125"/>
    </source>
</evidence>
<reference evidence="9 10" key="1">
    <citation type="journal article" date="2017" name="Int. J. Syst. Evol. Microbiol.">
        <title>Bacillus mangrovi sp. nov., isolated from a sediment sample from a mangrove forest.</title>
        <authorList>
            <person name="Gupta V."/>
            <person name="Singh P.K."/>
            <person name="Korpole S."/>
            <person name="Tanuku N.R.S."/>
            <person name="Pinnaka A.K."/>
        </authorList>
    </citation>
    <scope>NUCLEOTIDE SEQUENCE [LARGE SCALE GENOMIC DNA]</scope>
    <source>
        <strain evidence="9 10">KCTC 33872</strain>
    </source>
</reference>
<dbReference type="SUPFAM" id="SSF52540">
    <property type="entry name" value="P-loop containing nucleoside triphosphate hydrolases"/>
    <property type="match status" value="1"/>
</dbReference>
<dbReference type="InterPro" id="IPR027417">
    <property type="entry name" value="P-loop_NTPase"/>
</dbReference>
<dbReference type="Pfam" id="PF17854">
    <property type="entry name" value="FtsK_alpha"/>
    <property type="match status" value="1"/>
</dbReference>
<dbReference type="OrthoDB" id="9807790at2"/>
<dbReference type="PROSITE" id="PS50901">
    <property type="entry name" value="FTSK"/>
    <property type="match status" value="1"/>
</dbReference>
<dbReference type="Pfam" id="PF01580">
    <property type="entry name" value="FtsK_SpoIIIE"/>
    <property type="match status" value="1"/>
</dbReference>
<keyword evidence="9" id="KW-0132">Cell division</keyword>
<evidence type="ECO:0000313" key="9">
    <source>
        <dbReference type="EMBL" id="MTH55639.1"/>
    </source>
</evidence>
<dbReference type="AlphaFoldDB" id="A0A7X2S8H3"/>
<accession>A0A7X2S8H3</accession>
<feature type="domain" description="FtsK" evidence="8">
    <location>
        <begin position="590"/>
        <end position="781"/>
    </location>
</feature>
<evidence type="ECO:0000256" key="2">
    <source>
        <dbReference type="ARBA" id="ARBA00022741"/>
    </source>
</evidence>
<feature type="compositionally biased region" description="Basic and acidic residues" evidence="7">
    <location>
        <begin position="97"/>
        <end position="115"/>
    </location>
</feature>
<dbReference type="PANTHER" id="PTHR22683:SF42">
    <property type="entry name" value="DNA TRANSLOCASE SFTA"/>
    <property type="match status" value="1"/>
</dbReference>
<dbReference type="InterPro" id="IPR018541">
    <property type="entry name" value="Ftsk_gamma"/>
</dbReference>
<dbReference type="SMART" id="SM00843">
    <property type="entry name" value="Ftsk_gamma"/>
    <property type="match status" value="1"/>
</dbReference>
<dbReference type="InterPro" id="IPR041027">
    <property type="entry name" value="FtsK_alpha"/>
</dbReference>
<dbReference type="InterPro" id="IPR036390">
    <property type="entry name" value="WH_DNA-bd_sf"/>
</dbReference>
<gene>
    <name evidence="9" type="ORF">GKZ89_19785</name>
</gene>
<keyword evidence="5" id="KW-0238">DNA-binding</keyword>
<evidence type="ECO:0000256" key="7">
    <source>
        <dbReference type="SAM" id="MobiDB-lite"/>
    </source>
</evidence>
<dbReference type="InterPro" id="IPR003593">
    <property type="entry name" value="AAA+_ATPase"/>
</dbReference>
<protein>
    <submittedName>
        <fullName evidence="9">Cell division protein FtsK</fullName>
    </submittedName>
</protein>